<proteinExistence type="inferred from homology"/>
<dbReference type="KEGG" id="lak:106175725"/>
<dbReference type="Pfam" id="PF02752">
    <property type="entry name" value="Arrestin_C"/>
    <property type="match status" value="1"/>
</dbReference>
<dbReference type="InterPro" id="IPR014752">
    <property type="entry name" value="Arrestin-like_C"/>
</dbReference>
<dbReference type="InterPro" id="IPR014756">
    <property type="entry name" value="Ig_E-set"/>
</dbReference>
<dbReference type="InterPro" id="IPR011021">
    <property type="entry name" value="Arrestin-like_N"/>
</dbReference>
<keyword evidence="3" id="KW-1185">Reference proteome</keyword>
<feature type="domain" description="Arrestin C-terminal-like" evidence="2">
    <location>
        <begin position="122"/>
        <end position="252"/>
    </location>
</feature>
<dbReference type="RefSeq" id="XP_013413301.1">
    <property type="nucleotide sequence ID" value="XM_013557847.1"/>
</dbReference>
<dbReference type="GeneID" id="106175725"/>
<name>A0A1S3JT64_LINAN</name>
<dbReference type="SMART" id="SM01017">
    <property type="entry name" value="Arrestin_C"/>
    <property type="match status" value="1"/>
</dbReference>
<dbReference type="SUPFAM" id="SSF81296">
    <property type="entry name" value="E set domains"/>
    <property type="match status" value="1"/>
</dbReference>
<sequence>MSKDDMGRALHTKSKIFLTIHDLLWTEDNTTGKKLNKGRNIYPFEFFLPVAIPSTLKVGNNIKGARIKYEVKATFYTKGGAKVHSTIAEAFVSRVLPNDLVPEEFQNPVQELRRQIYFCGVWSLKCNLHMPKRIFTEGETVPIDIHVENNTGLNITEIQCILYQTVRVKCTLTKHYRFQTPISRLLLPVLIENGEENTFDNILMPVPIPLEASSLHHQEKCLNRVRIAYFLKVILKTPTFAFKEITVSCVPLCITTLQKTETPRLHGCPAALSHQGSIHEVFDKVVRDARELICIIKEH</sequence>
<dbReference type="GO" id="GO:0015031">
    <property type="term" value="P:protein transport"/>
    <property type="evidence" value="ECO:0007669"/>
    <property type="project" value="TreeGrafter"/>
</dbReference>
<dbReference type="InParanoid" id="A0A1S3JT64"/>
<evidence type="ECO:0000313" key="3">
    <source>
        <dbReference type="Proteomes" id="UP000085678"/>
    </source>
</evidence>
<dbReference type="STRING" id="7574.A0A1S3JT64"/>
<evidence type="ECO:0000313" key="4">
    <source>
        <dbReference type="RefSeq" id="XP_013413301.1"/>
    </source>
</evidence>
<dbReference type="OrthoDB" id="2333384at2759"/>
<dbReference type="InterPro" id="IPR011022">
    <property type="entry name" value="Arrestin_C-like"/>
</dbReference>
<dbReference type="AlphaFoldDB" id="A0A1S3JT64"/>
<comment type="similarity">
    <text evidence="1">Belongs to the arrestin family.</text>
</comment>
<dbReference type="PANTHER" id="PTHR11188:SF130">
    <property type="entry name" value="ARRESTIN C-TERMINAL-LIKE DOMAIN-CONTAINING PROTEIN"/>
    <property type="match status" value="1"/>
</dbReference>
<evidence type="ECO:0000259" key="2">
    <source>
        <dbReference type="SMART" id="SM01017"/>
    </source>
</evidence>
<organism evidence="3 4">
    <name type="scientific">Lingula anatina</name>
    <name type="common">Brachiopod</name>
    <name type="synonym">Lingula unguis</name>
    <dbReference type="NCBI Taxonomy" id="7574"/>
    <lineage>
        <taxon>Eukaryota</taxon>
        <taxon>Metazoa</taxon>
        <taxon>Spiralia</taxon>
        <taxon>Lophotrochozoa</taxon>
        <taxon>Brachiopoda</taxon>
        <taxon>Linguliformea</taxon>
        <taxon>Lingulata</taxon>
        <taxon>Lingulida</taxon>
        <taxon>Linguloidea</taxon>
        <taxon>Lingulidae</taxon>
        <taxon>Lingula</taxon>
    </lineage>
</organism>
<dbReference type="InterPro" id="IPR050357">
    <property type="entry name" value="Arrestin_domain-protein"/>
</dbReference>
<dbReference type="Gene3D" id="2.60.40.640">
    <property type="match status" value="2"/>
</dbReference>
<protein>
    <submittedName>
        <fullName evidence="4">Uncharacterized protein LOC106175725</fullName>
    </submittedName>
</protein>
<dbReference type="Proteomes" id="UP000085678">
    <property type="component" value="Unplaced"/>
</dbReference>
<evidence type="ECO:0000256" key="1">
    <source>
        <dbReference type="ARBA" id="ARBA00005298"/>
    </source>
</evidence>
<accession>A0A1S3JT64</accession>
<reference evidence="4" key="1">
    <citation type="submission" date="2025-08" db="UniProtKB">
        <authorList>
            <consortium name="RefSeq"/>
        </authorList>
    </citation>
    <scope>IDENTIFICATION</scope>
    <source>
        <tissue evidence="4">Gonads</tissue>
    </source>
</reference>
<gene>
    <name evidence="4" type="primary">LOC106175725</name>
</gene>
<dbReference type="Pfam" id="PF00339">
    <property type="entry name" value="Arrestin_N"/>
    <property type="match status" value="1"/>
</dbReference>
<dbReference type="GO" id="GO:0005737">
    <property type="term" value="C:cytoplasm"/>
    <property type="evidence" value="ECO:0007669"/>
    <property type="project" value="TreeGrafter"/>
</dbReference>
<dbReference type="PANTHER" id="PTHR11188">
    <property type="entry name" value="ARRESTIN DOMAIN CONTAINING PROTEIN"/>
    <property type="match status" value="1"/>
</dbReference>